<keyword evidence="3" id="KW-1185">Reference proteome</keyword>
<evidence type="ECO:0000256" key="1">
    <source>
        <dbReference type="SAM" id="MobiDB-lite"/>
    </source>
</evidence>
<dbReference type="RefSeq" id="WP_186861776.1">
    <property type="nucleotide sequence ID" value="NZ_JACOGC010000001.1"/>
</dbReference>
<sequence>MKIQGKLPKPRNPLALAARQRQAGEHGGHQPQRAERRKYKMRLQKLLSGRLKEGDES</sequence>
<comment type="caution">
    <text evidence="2">The sequence shown here is derived from an EMBL/GenBank/DDBJ whole genome shotgun (WGS) entry which is preliminary data.</text>
</comment>
<name>A0ABR6YJU2_9BURK</name>
<accession>A0ABR6YJU2</accession>
<evidence type="ECO:0000313" key="3">
    <source>
        <dbReference type="Proteomes" id="UP000613113"/>
    </source>
</evidence>
<reference evidence="2 3" key="1">
    <citation type="submission" date="2020-08" db="EMBL/GenBank/DDBJ databases">
        <title>Novel species isolated from subtropical streams in China.</title>
        <authorList>
            <person name="Lu H."/>
        </authorList>
    </citation>
    <scope>NUCLEOTIDE SEQUENCE [LARGE SCALE GENOMIC DNA]</scope>
    <source>
        <strain evidence="2 3">FT31W</strain>
    </source>
</reference>
<proteinExistence type="predicted"/>
<gene>
    <name evidence="2" type="ORF">H8K27_03390</name>
</gene>
<feature type="compositionally biased region" description="Basic and acidic residues" evidence="1">
    <location>
        <begin position="22"/>
        <end position="34"/>
    </location>
</feature>
<organism evidence="2 3">
    <name type="scientific">Undibacterium griseum</name>
    <dbReference type="NCBI Taxonomy" id="2762295"/>
    <lineage>
        <taxon>Bacteria</taxon>
        <taxon>Pseudomonadati</taxon>
        <taxon>Pseudomonadota</taxon>
        <taxon>Betaproteobacteria</taxon>
        <taxon>Burkholderiales</taxon>
        <taxon>Oxalobacteraceae</taxon>
        <taxon>Undibacterium</taxon>
    </lineage>
</organism>
<dbReference type="Proteomes" id="UP000613113">
    <property type="component" value="Unassembled WGS sequence"/>
</dbReference>
<protein>
    <submittedName>
        <fullName evidence="2">Uncharacterized protein</fullName>
    </submittedName>
</protein>
<dbReference type="EMBL" id="JACOGC010000001">
    <property type="protein sequence ID" value="MBC3884167.1"/>
    <property type="molecule type" value="Genomic_DNA"/>
</dbReference>
<evidence type="ECO:0000313" key="2">
    <source>
        <dbReference type="EMBL" id="MBC3884167.1"/>
    </source>
</evidence>
<feature type="region of interest" description="Disordered" evidence="1">
    <location>
        <begin position="1"/>
        <end position="38"/>
    </location>
</feature>